<dbReference type="STRING" id="81985.R0GMY0"/>
<feature type="non-terminal residue" evidence="4">
    <location>
        <position position="1"/>
    </location>
</feature>
<dbReference type="Proteomes" id="UP000029121">
    <property type="component" value="Unassembled WGS sequence"/>
</dbReference>
<accession>R0GMY0</accession>
<evidence type="ECO:0000313" key="5">
    <source>
        <dbReference type="Proteomes" id="UP000029121"/>
    </source>
</evidence>
<dbReference type="CDD" id="cd12408">
    <property type="entry name" value="RRM_eIF3G_like"/>
    <property type="match status" value="1"/>
</dbReference>
<dbReference type="eggNOG" id="KOG0122">
    <property type="taxonomic scope" value="Eukaryota"/>
</dbReference>
<dbReference type="EMBL" id="KB870811">
    <property type="protein sequence ID" value="EOA18254.1"/>
    <property type="molecule type" value="Genomic_DNA"/>
</dbReference>
<evidence type="ECO:0000313" key="4">
    <source>
        <dbReference type="EMBL" id="EOA18254.1"/>
    </source>
</evidence>
<dbReference type="SUPFAM" id="SSF54928">
    <property type="entry name" value="RNA-binding domain, RBD"/>
    <property type="match status" value="1"/>
</dbReference>
<dbReference type="InterPro" id="IPR012677">
    <property type="entry name" value="Nucleotide-bd_a/b_plait_sf"/>
</dbReference>
<dbReference type="InterPro" id="IPR035979">
    <property type="entry name" value="RBD_domain_sf"/>
</dbReference>
<dbReference type="PROSITE" id="PS50102">
    <property type="entry name" value="RRM"/>
    <property type="match status" value="1"/>
</dbReference>
<keyword evidence="5" id="KW-1185">Reference proteome</keyword>
<protein>
    <recommendedName>
        <fullName evidence="3">RRM domain-containing protein</fullName>
    </recommendedName>
</protein>
<dbReference type="SMART" id="SM00360">
    <property type="entry name" value="RRM"/>
    <property type="match status" value="1"/>
</dbReference>
<proteinExistence type="predicted"/>
<keyword evidence="1 2" id="KW-0694">RNA-binding</keyword>
<dbReference type="InterPro" id="IPR034240">
    <property type="entry name" value="eIF3G_RRM"/>
</dbReference>
<feature type="domain" description="RRM" evidence="3">
    <location>
        <begin position="76"/>
        <end position="136"/>
    </location>
</feature>
<evidence type="ECO:0000256" key="1">
    <source>
        <dbReference type="ARBA" id="ARBA00022884"/>
    </source>
</evidence>
<gene>
    <name evidence="4" type="ORF">CARUB_v10006747mg</name>
</gene>
<sequence>TRPEETKASQEIGKPGAMLMICRRCGKKGVHWTARCPGNTHFSTDQAEASKWAAPAGTDTVATYVPPSMRRRNDENSVRVNNLSEDTREPDLMDLFRSFGDVSRVHVALDKKTGTSRGFGFVNFVSREDAREQSIH</sequence>
<evidence type="ECO:0000256" key="2">
    <source>
        <dbReference type="PROSITE-ProRule" id="PRU00176"/>
    </source>
</evidence>
<dbReference type="Pfam" id="PF00076">
    <property type="entry name" value="RRM_1"/>
    <property type="match status" value="1"/>
</dbReference>
<dbReference type="AlphaFoldDB" id="R0GMY0"/>
<name>R0GMY0_9BRAS</name>
<organism evidence="4 5">
    <name type="scientific">Capsella rubella</name>
    <dbReference type="NCBI Taxonomy" id="81985"/>
    <lineage>
        <taxon>Eukaryota</taxon>
        <taxon>Viridiplantae</taxon>
        <taxon>Streptophyta</taxon>
        <taxon>Embryophyta</taxon>
        <taxon>Tracheophyta</taxon>
        <taxon>Spermatophyta</taxon>
        <taxon>Magnoliopsida</taxon>
        <taxon>eudicotyledons</taxon>
        <taxon>Gunneridae</taxon>
        <taxon>Pentapetalae</taxon>
        <taxon>rosids</taxon>
        <taxon>malvids</taxon>
        <taxon>Brassicales</taxon>
        <taxon>Brassicaceae</taxon>
        <taxon>Camelineae</taxon>
        <taxon>Capsella</taxon>
    </lineage>
</organism>
<reference evidence="5" key="1">
    <citation type="journal article" date="2013" name="Nat. Genet.">
        <title>The Capsella rubella genome and the genomic consequences of rapid mating system evolution.</title>
        <authorList>
            <person name="Slotte T."/>
            <person name="Hazzouri K.M."/>
            <person name="Agren J.A."/>
            <person name="Koenig D."/>
            <person name="Maumus F."/>
            <person name="Guo Y.L."/>
            <person name="Steige K."/>
            <person name="Platts A.E."/>
            <person name="Escobar J.S."/>
            <person name="Newman L.K."/>
            <person name="Wang W."/>
            <person name="Mandakova T."/>
            <person name="Vello E."/>
            <person name="Smith L.M."/>
            <person name="Henz S.R."/>
            <person name="Steffen J."/>
            <person name="Takuno S."/>
            <person name="Brandvain Y."/>
            <person name="Coop G."/>
            <person name="Andolfatto P."/>
            <person name="Hu T.T."/>
            <person name="Blanchette M."/>
            <person name="Clark R.M."/>
            <person name="Quesneville H."/>
            <person name="Nordborg M."/>
            <person name="Gaut B.S."/>
            <person name="Lysak M.A."/>
            <person name="Jenkins J."/>
            <person name="Grimwood J."/>
            <person name="Chapman J."/>
            <person name="Prochnik S."/>
            <person name="Shu S."/>
            <person name="Rokhsar D."/>
            <person name="Schmutz J."/>
            <person name="Weigel D."/>
            <person name="Wright S.I."/>
        </authorList>
    </citation>
    <scope>NUCLEOTIDE SEQUENCE [LARGE SCALE GENOMIC DNA]</scope>
    <source>
        <strain evidence="5">cv. Monte Gargano</strain>
    </source>
</reference>
<evidence type="ECO:0000259" key="3">
    <source>
        <dbReference type="PROSITE" id="PS50102"/>
    </source>
</evidence>
<dbReference type="GO" id="GO:0003723">
    <property type="term" value="F:RNA binding"/>
    <property type="evidence" value="ECO:0007669"/>
    <property type="project" value="UniProtKB-UniRule"/>
</dbReference>
<dbReference type="KEGG" id="crb:17878491"/>
<dbReference type="PANTHER" id="PTHR10352">
    <property type="entry name" value="EUKARYOTIC TRANSLATION INITIATION FACTOR 3 SUBUNIT G"/>
    <property type="match status" value="1"/>
</dbReference>
<dbReference type="Gene3D" id="3.30.70.330">
    <property type="match status" value="1"/>
</dbReference>
<dbReference type="OrthoDB" id="1749473at2759"/>
<dbReference type="InterPro" id="IPR000504">
    <property type="entry name" value="RRM_dom"/>
</dbReference>